<dbReference type="EMBL" id="MU006754">
    <property type="protein sequence ID" value="KAF2621502.1"/>
    <property type="molecule type" value="Genomic_DNA"/>
</dbReference>
<reference evidence="1" key="1">
    <citation type="journal article" date="2020" name="Stud. Mycol.">
        <title>101 Dothideomycetes genomes: a test case for predicting lifestyles and emergence of pathogens.</title>
        <authorList>
            <person name="Haridas S."/>
            <person name="Albert R."/>
            <person name="Binder M."/>
            <person name="Bloem J."/>
            <person name="Labutti K."/>
            <person name="Salamov A."/>
            <person name="Andreopoulos B."/>
            <person name="Baker S."/>
            <person name="Barry K."/>
            <person name="Bills G."/>
            <person name="Bluhm B."/>
            <person name="Cannon C."/>
            <person name="Castanera R."/>
            <person name="Culley D."/>
            <person name="Daum C."/>
            <person name="Ezra D."/>
            <person name="Gonzalez J."/>
            <person name="Henrissat B."/>
            <person name="Kuo A."/>
            <person name="Liang C."/>
            <person name="Lipzen A."/>
            <person name="Lutzoni F."/>
            <person name="Magnuson J."/>
            <person name="Mondo S."/>
            <person name="Nolan M."/>
            <person name="Ohm R."/>
            <person name="Pangilinan J."/>
            <person name="Park H.-J."/>
            <person name="Ramirez L."/>
            <person name="Alfaro M."/>
            <person name="Sun H."/>
            <person name="Tritt A."/>
            <person name="Yoshinaga Y."/>
            <person name="Zwiers L.-H."/>
            <person name="Turgeon B."/>
            <person name="Goodwin S."/>
            <person name="Spatafora J."/>
            <person name="Crous P."/>
            <person name="Grigoriev I."/>
        </authorList>
    </citation>
    <scope>NUCLEOTIDE SEQUENCE</scope>
    <source>
        <strain evidence="1">CBS 525.71</strain>
    </source>
</reference>
<feature type="non-terminal residue" evidence="1">
    <location>
        <position position="1"/>
    </location>
</feature>
<accession>A0ACB6RKK5</accession>
<proteinExistence type="predicted"/>
<organism evidence="1 2">
    <name type="scientific">Macroventuria anomochaeta</name>
    <dbReference type="NCBI Taxonomy" id="301207"/>
    <lineage>
        <taxon>Eukaryota</taxon>
        <taxon>Fungi</taxon>
        <taxon>Dikarya</taxon>
        <taxon>Ascomycota</taxon>
        <taxon>Pezizomycotina</taxon>
        <taxon>Dothideomycetes</taxon>
        <taxon>Pleosporomycetidae</taxon>
        <taxon>Pleosporales</taxon>
        <taxon>Pleosporineae</taxon>
        <taxon>Didymellaceae</taxon>
        <taxon>Macroventuria</taxon>
    </lineage>
</organism>
<dbReference type="Proteomes" id="UP000799754">
    <property type="component" value="Unassembled WGS sequence"/>
</dbReference>
<gene>
    <name evidence="1" type="ORF">BU25DRAFT_298881</name>
</gene>
<protein>
    <submittedName>
        <fullName evidence="1">Uncharacterized protein</fullName>
    </submittedName>
</protein>
<name>A0ACB6RKK5_9PLEO</name>
<evidence type="ECO:0000313" key="2">
    <source>
        <dbReference type="Proteomes" id="UP000799754"/>
    </source>
</evidence>
<sequence length="57" mass="6254">IIDNAYNNDTAINKLSSVYGFCASNQRLHCACHILNLVGQTIMFGTDSDSYDNAPEN</sequence>
<feature type="non-terminal residue" evidence="1">
    <location>
        <position position="57"/>
    </location>
</feature>
<evidence type="ECO:0000313" key="1">
    <source>
        <dbReference type="EMBL" id="KAF2621502.1"/>
    </source>
</evidence>
<keyword evidence="2" id="KW-1185">Reference proteome</keyword>
<comment type="caution">
    <text evidence="1">The sequence shown here is derived from an EMBL/GenBank/DDBJ whole genome shotgun (WGS) entry which is preliminary data.</text>
</comment>